<evidence type="ECO:0000259" key="2">
    <source>
        <dbReference type="Pfam" id="PF00931"/>
    </source>
</evidence>
<gene>
    <name evidence="4" type="ORF">LTR77_004330</name>
</gene>
<sequence>MAGGVGEAALILGLISIIIIVDETKKIYDAAHDKSGLPKVFREVHSRLPIVASILEEARRQNQSTQQFDTKIQPLLQSCEDDSKDLRTIFDKVISTDNVPSYERYSKAARAVKPGRTRKVESLMADILKNLQLLETHHLFKNVATAQELRSALGEMLKIEKEEPSLPDDPSTTIYSTGQGSNLNTGSGTQKIQQTFGAGPTWNVENYHAAQVVVTGLGGTGKTQLVLDFVENHKDDYDTVVWLNASSAKNLRSNFAVCCNELYLKQPAWSNSSSRIEDEPSVRAALQWSRRRREDQKWLVVLDNADDASQCPYDVVPKGVGGTLIITSREKASRLVDNKGETLEVDAMDLDEAMSLLFRSAGISEHKLRGSSLALPERIVEHLDRLPLAISLAGAAISDELLLDDDVEATLQKYFKDLEQHRDPLLKTDDSAGLSSYDKTIWTVWSSTFSAIEKLYPDVPAVQLLTFLTYADRSCIQHELFRLSAVEYSAQLSWEEVVIPQWLKDILAPEQTKDRVWDDHHYRETLKPLLRYGLVRSVNGPAGMKGITMHGLVRWRAQQQPDFVNYWAAYVGWMYLILRHDTLFTEDRPF</sequence>
<dbReference type="InterPro" id="IPR031352">
    <property type="entry name" value="SesA"/>
</dbReference>
<keyword evidence="5" id="KW-1185">Reference proteome</keyword>
<dbReference type="PANTHER" id="PTHR35205:SF1">
    <property type="entry name" value="ZU5 DOMAIN-CONTAINING PROTEIN"/>
    <property type="match status" value="1"/>
</dbReference>
<evidence type="ECO:0000256" key="1">
    <source>
        <dbReference type="SAM" id="MobiDB-lite"/>
    </source>
</evidence>
<dbReference type="AlphaFoldDB" id="A0AAV9PDB0"/>
<dbReference type="EMBL" id="JAVRRT010000006">
    <property type="protein sequence ID" value="KAK5171186.1"/>
    <property type="molecule type" value="Genomic_DNA"/>
</dbReference>
<dbReference type="GO" id="GO:0043531">
    <property type="term" value="F:ADP binding"/>
    <property type="evidence" value="ECO:0007669"/>
    <property type="project" value="InterPro"/>
</dbReference>
<dbReference type="Proteomes" id="UP001337655">
    <property type="component" value="Unassembled WGS sequence"/>
</dbReference>
<accession>A0AAV9PDB0</accession>
<dbReference type="GeneID" id="89925676"/>
<feature type="region of interest" description="Disordered" evidence="1">
    <location>
        <begin position="161"/>
        <end position="191"/>
    </location>
</feature>
<feature type="domain" description="NACHT-NTPase and P-loop NTPases N-terminal" evidence="3">
    <location>
        <begin position="16"/>
        <end position="134"/>
    </location>
</feature>
<evidence type="ECO:0000313" key="5">
    <source>
        <dbReference type="Proteomes" id="UP001337655"/>
    </source>
</evidence>
<dbReference type="InterPro" id="IPR002182">
    <property type="entry name" value="NB-ARC"/>
</dbReference>
<evidence type="ECO:0000313" key="4">
    <source>
        <dbReference type="EMBL" id="KAK5171186.1"/>
    </source>
</evidence>
<dbReference type="SUPFAM" id="SSF52540">
    <property type="entry name" value="P-loop containing nucleoside triphosphate hydrolases"/>
    <property type="match status" value="1"/>
</dbReference>
<dbReference type="PRINTS" id="PR00364">
    <property type="entry name" value="DISEASERSIST"/>
</dbReference>
<dbReference type="PANTHER" id="PTHR35205">
    <property type="entry name" value="NB-ARC AND TPR DOMAIN PROTEIN"/>
    <property type="match status" value="1"/>
</dbReference>
<name>A0AAV9PDB0_9PEZI</name>
<dbReference type="RefSeq" id="XP_064660214.1">
    <property type="nucleotide sequence ID" value="XM_064801584.1"/>
</dbReference>
<protein>
    <recommendedName>
        <fullName evidence="6">NACHT-NTPase and P-loop NTPases N-terminal domain-containing protein</fullName>
    </recommendedName>
</protein>
<dbReference type="Gene3D" id="3.40.50.300">
    <property type="entry name" value="P-loop containing nucleotide triphosphate hydrolases"/>
    <property type="match status" value="1"/>
</dbReference>
<comment type="caution">
    <text evidence="4">The sequence shown here is derived from an EMBL/GenBank/DDBJ whole genome shotgun (WGS) entry which is preliminary data.</text>
</comment>
<evidence type="ECO:0008006" key="6">
    <source>
        <dbReference type="Google" id="ProtNLM"/>
    </source>
</evidence>
<feature type="domain" description="NB-ARC" evidence="2">
    <location>
        <begin position="211"/>
        <end position="359"/>
    </location>
</feature>
<evidence type="ECO:0000259" key="3">
    <source>
        <dbReference type="Pfam" id="PF17107"/>
    </source>
</evidence>
<dbReference type="Pfam" id="PF17107">
    <property type="entry name" value="SesA"/>
    <property type="match status" value="1"/>
</dbReference>
<reference evidence="4 5" key="1">
    <citation type="submission" date="2023-08" db="EMBL/GenBank/DDBJ databases">
        <title>Black Yeasts Isolated from many extreme environments.</title>
        <authorList>
            <person name="Coleine C."/>
            <person name="Stajich J.E."/>
            <person name="Selbmann L."/>
        </authorList>
    </citation>
    <scope>NUCLEOTIDE SEQUENCE [LARGE SCALE GENOMIC DNA]</scope>
    <source>
        <strain evidence="4 5">CCFEE 5935</strain>
    </source>
</reference>
<dbReference type="InterPro" id="IPR027417">
    <property type="entry name" value="P-loop_NTPase"/>
</dbReference>
<proteinExistence type="predicted"/>
<dbReference type="Pfam" id="PF00931">
    <property type="entry name" value="NB-ARC"/>
    <property type="match status" value="1"/>
</dbReference>
<feature type="compositionally biased region" description="Polar residues" evidence="1">
    <location>
        <begin position="170"/>
        <end position="191"/>
    </location>
</feature>
<organism evidence="4 5">
    <name type="scientific">Saxophila tyrrhenica</name>
    <dbReference type="NCBI Taxonomy" id="1690608"/>
    <lineage>
        <taxon>Eukaryota</taxon>
        <taxon>Fungi</taxon>
        <taxon>Dikarya</taxon>
        <taxon>Ascomycota</taxon>
        <taxon>Pezizomycotina</taxon>
        <taxon>Dothideomycetes</taxon>
        <taxon>Dothideomycetidae</taxon>
        <taxon>Mycosphaerellales</taxon>
        <taxon>Extremaceae</taxon>
        <taxon>Saxophila</taxon>
    </lineage>
</organism>